<organism evidence="18 19">
    <name type="scientific">Bambusicola thoracicus</name>
    <name type="common">Chinese bamboo-partridge</name>
    <name type="synonym">Perdix thoracica</name>
    <dbReference type="NCBI Taxonomy" id="9083"/>
    <lineage>
        <taxon>Eukaryota</taxon>
        <taxon>Metazoa</taxon>
        <taxon>Chordata</taxon>
        <taxon>Craniata</taxon>
        <taxon>Vertebrata</taxon>
        <taxon>Euteleostomi</taxon>
        <taxon>Archelosauria</taxon>
        <taxon>Archosauria</taxon>
        <taxon>Dinosauria</taxon>
        <taxon>Saurischia</taxon>
        <taxon>Theropoda</taxon>
        <taxon>Coelurosauria</taxon>
        <taxon>Aves</taxon>
        <taxon>Neognathae</taxon>
        <taxon>Galloanserae</taxon>
        <taxon>Galliformes</taxon>
        <taxon>Phasianidae</taxon>
        <taxon>Perdicinae</taxon>
        <taxon>Bambusicola</taxon>
    </lineage>
</organism>
<keyword evidence="10 15" id="KW-0067">ATP-binding</keyword>
<accession>A0A2P4SLP7</accession>
<keyword evidence="12" id="KW-0539">Nucleus</keyword>
<evidence type="ECO:0000256" key="8">
    <source>
        <dbReference type="ARBA" id="ARBA00022741"/>
    </source>
</evidence>
<comment type="caution">
    <text evidence="18">The sequence shown here is derived from an EMBL/GenBank/DDBJ whole genome shotgun (WGS) entry which is preliminary data.</text>
</comment>
<evidence type="ECO:0000256" key="12">
    <source>
        <dbReference type="ARBA" id="ARBA00023242"/>
    </source>
</evidence>
<dbReference type="InterPro" id="IPR011009">
    <property type="entry name" value="Kinase-like_dom_sf"/>
</dbReference>
<evidence type="ECO:0000256" key="13">
    <source>
        <dbReference type="ARBA" id="ARBA00047307"/>
    </source>
</evidence>
<evidence type="ECO:0000256" key="15">
    <source>
        <dbReference type="PROSITE-ProRule" id="PRU10141"/>
    </source>
</evidence>
<evidence type="ECO:0000313" key="19">
    <source>
        <dbReference type="Proteomes" id="UP000237246"/>
    </source>
</evidence>
<evidence type="ECO:0000256" key="9">
    <source>
        <dbReference type="ARBA" id="ARBA00022777"/>
    </source>
</evidence>
<dbReference type="Gene3D" id="3.30.200.20">
    <property type="entry name" value="Phosphorylase Kinase, domain 1"/>
    <property type="match status" value="1"/>
</dbReference>
<dbReference type="PROSITE" id="PS50011">
    <property type="entry name" value="PROTEIN_KINASE_DOM"/>
    <property type="match status" value="1"/>
</dbReference>
<feature type="region of interest" description="Disordered" evidence="16">
    <location>
        <begin position="68"/>
        <end position="138"/>
    </location>
</feature>
<dbReference type="FunFam" id="3.30.200.20:FF:000429">
    <property type="entry name" value="Calcium/calmodulin-dependent protein kinase kinase"/>
    <property type="match status" value="1"/>
</dbReference>
<dbReference type="PROSITE" id="PS00107">
    <property type="entry name" value="PROTEIN_KINASE_ATP"/>
    <property type="match status" value="1"/>
</dbReference>
<evidence type="ECO:0000256" key="10">
    <source>
        <dbReference type="ARBA" id="ARBA00022840"/>
    </source>
</evidence>
<evidence type="ECO:0000256" key="7">
    <source>
        <dbReference type="ARBA" id="ARBA00022679"/>
    </source>
</evidence>
<evidence type="ECO:0000259" key="17">
    <source>
        <dbReference type="PROSITE" id="PS50011"/>
    </source>
</evidence>
<evidence type="ECO:0000256" key="11">
    <source>
        <dbReference type="ARBA" id="ARBA00022860"/>
    </source>
</evidence>
<comment type="catalytic activity">
    <reaction evidence="13">
        <text>L-threonyl-[protein] + ATP = O-phospho-L-threonyl-[protein] + ADP + H(+)</text>
        <dbReference type="Rhea" id="RHEA:46608"/>
        <dbReference type="Rhea" id="RHEA-COMP:11060"/>
        <dbReference type="Rhea" id="RHEA-COMP:11605"/>
        <dbReference type="ChEBI" id="CHEBI:15378"/>
        <dbReference type="ChEBI" id="CHEBI:30013"/>
        <dbReference type="ChEBI" id="CHEBI:30616"/>
        <dbReference type="ChEBI" id="CHEBI:61977"/>
        <dbReference type="ChEBI" id="CHEBI:456216"/>
        <dbReference type="EC" id="2.7.11.17"/>
    </reaction>
</comment>
<evidence type="ECO:0000256" key="14">
    <source>
        <dbReference type="ARBA" id="ARBA00047430"/>
    </source>
</evidence>
<evidence type="ECO:0000256" key="3">
    <source>
        <dbReference type="ARBA" id="ARBA00012434"/>
    </source>
</evidence>
<dbReference type="SUPFAM" id="SSF56112">
    <property type="entry name" value="Protein kinase-like (PK-like)"/>
    <property type="match status" value="1"/>
</dbReference>
<dbReference type="Proteomes" id="UP000237246">
    <property type="component" value="Unassembled WGS sequence"/>
</dbReference>
<keyword evidence="9" id="KW-0418">Kinase</keyword>
<evidence type="ECO:0000256" key="4">
    <source>
        <dbReference type="ARBA" id="ARBA00022490"/>
    </source>
</evidence>
<reference evidence="18 19" key="1">
    <citation type="submission" date="2018-01" db="EMBL/GenBank/DDBJ databases">
        <title>Comparison of the Chinese Bamboo Partridge and Red Junglefowl genome sequences highlights the importance of demography in genome evolution.</title>
        <authorList>
            <person name="Tiley G.P."/>
            <person name="Kimball R.T."/>
            <person name="Braun E.L."/>
            <person name="Burleigh J.G."/>
        </authorList>
    </citation>
    <scope>NUCLEOTIDE SEQUENCE [LARGE SCALE GENOMIC DNA]</scope>
    <source>
        <strain evidence="18">RTK389</strain>
        <tissue evidence="18">Blood</tissue>
    </source>
</reference>
<evidence type="ECO:0000256" key="16">
    <source>
        <dbReference type="SAM" id="MobiDB-lite"/>
    </source>
</evidence>
<dbReference type="AlphaFoldDB" id="A0A2P4SLP7"/>
<keyword evidence="8 15" id="KW-0547">Nucleotide-binding</keyword>
<dbReference type="InterPro" id="IPR017441">
    <property type="entry name" value="Protein_kinase_ATP_BS"/>
</dbReference>
<evidence type="ECO:0000256" key="2">
    <source>
        <dbReference type="ARBA" id="ARBA00004496"/>
    </source>
</evidence>
<keyword evidence="5" id="KW-0723">Serine/threonine-protein kinase</keyword>
<dbReference type="GO" id="GO:0004683">
    <property type="term" value="F:calcium/calmodulin-dependent protein kinase activity"/>
    <property type="evidence" value="ECO:0007669"/>
    <property type="project" value="UniProtKB-EC"/>
</dbReference>
<keyword evidence="19" id="KW-1185">Reference proteome</keyword>
<keyword evidence="7" id="KW-0808">Transferase</keyword>
<gene>
    <name evidence="18" type="ORF">CIB84_011222</name>
</gene>
<feature type="non-terminal residue" evidence="18">
    <location>
        <position position="1"/>
    </location>
</feature>
<feature type="region of interest" description="Disordered" evidence="16">
    <location>
        <begin position="1"/>
        <end position="50"/>
    </location>
</feature>
<evidence type="ECO:0000256" key="6">
    <source>
        <dbReference type="ARBA" id="ARBA00022553"/>
    </source>
</evidence>
<feature type="binding site" evidence="15">
    <location>
        <position position="184"/>
    </location>
    <ligand>
        <name>ATP</name>
        <dbReference type="ChEBI" id="CHEBI:30616"/>
    </ligand>
</feature>
<evidence type="ECO:0000256" key="1">
    <source>
        <dbReference type="ARBA" id="ARBA00004123"/>
    </source>
</evidence>
<dbReference type="InterPro" id="IPR008271">
    <property type="entry name" value="Ser/Thr_kinase_AS"/>
</dbReference>
<feature type="region of interest" description="Disordered" evidence="16">
    <location>
        <begin position="195"/>
        <end position="214"/>
    </location>
</feature>
<evidence type="ECO:0000256" key="5">
    <source>
        <dbReference type="ARBA" id="ARBA00022527"/>
    </source>
</evidence>
<dbReference type="PANTHER" id="PTHR43895:SF39">
    <property type="entry name" value="CALCIUM_CALMODULIN-DEPENDENT PROTEIN KINASE KINASE 2"/>
    <property type="match status" value="1"/>
</dbReference>
<dbReference type="Pfam" id="PF00069">
    <property type="entry name" value="Pkinase"/>
    <property type="match status" value="1"/>
</dbReference>
<protein>
    <recommendedName>
        <fullName evidence="3">calcium/calmodulin-dependent protein kinase</fullName>
        <ecNumber evidence="3">2.7.11.17</ecNumber>
    </recommendedName>
</protein>
<comment type="catalytic activity">
    <reaction evidence="14">
        <text>L-seryl-[protein] + ATP = O-phospho-L-seryl-[protein] + ADP + H(+)</text>
        <dbReference type="Rhea" id="RHEA:17989"/>
        <dbReference type="Rhea" id="RHEA-COMP:9863"/>
        <dbReference type="Rhea" id="RHEA-COMP:11604"/>
        <dbReference type="ChEBI" id="CHEBI:15378"/>
        <dbReference type="ChEBI" id="CHEBI:29999"/>
        <dbReference type="ChEBI" id="CHEBI:30616"/>
        <dbReference type="ChEBI" id="CHEBI:83421"/>
        <dbReference type="ChEBI" id="CHEBI:456216"/>
        <dbReference type="EC" id="2.7.11.17"/>
    </reaction>
</comment>
<proteinExistence type="predicted"/>
<dbReference type="CDD" id="cd14199">
    <property type="entry name" value="STKc_CaMKK2"/>
    <property type="match status" value="1"/>
</dbReference>
<dbReference type="InterPro" id="IPR000719">
    <property type="entry name" value="Prot_kinase_dom"/>
</dbReference>
<dbReference type="EC" id="2.7.11.17" evidence="3"/>
<dbReference type="SMART" id="SM00220">
    <property type="entry name" value="S_TKc"/>
    <property type="match status" value="1"/>
</dbReference>
<comment type="subcellular location">
    <subcellularLocation>
        <location evidence="2">Cytoplasm</location>
    </subcellularLocation>
    <subcellularLocation>
        <location evidence="1">Nucleus</location>
    </subcellularLocation>
</comment>
<evidence type="ECO:0000313" key="18">
    <source>
        <dbReference type="EMBL" id="POI25028.1"/>
    </source>
</evidence>
<feature type="domain" description="Protein kinase" evidence="17">
    <location>
        <begin position="155"/>
        <end position="435"/>
    </location>
</feature>
<dbReference type="OrthoDB" id="68483at2759"/>
<name>A0A2P4SLP7_BAMTH</name>
<dbReference type="FunFam" id="1.10.510.10:FF:000091">
    <property type="entry name" value="Calcium/calmodulin-dependent protein kinase kinase 2 isoform 1"/>
    <property type="match status" value="1"/>
</dbReference>
<dbReference type="GO" id="GO:0005737">
    <property type="term" value="C:cytoplasm"/>
    <property type="evidence" value="ECO:0007669"/>
    <property type="project" value="UniProtKB-SubCell"/>
</dbReference>
<dbReference type="PANTHER" id="PTHR43895">
    <property type="entry name" value="CALCIUM/CALMODULIN-DEPENDENT PROTEIN KINASE KINASE-RELATED"/>
    <property type="match status" value="1"/>
</dbReference>
<dbReference type="GO" id="GO:0061762">
    <property type="term" value="P:CAMKK-AMPK signaling cascade"/>
    <property type="evidence" value="ECO:0007669"/>
    <property type="project" value="TreeGrafter"/>
</dbReference>
<feature type="region of interest" description="Disordered" evidence="16">
    <location>
        <begin position="554"/>
        <end position="598"/>
    </location>
</feature>
<dbReference type="EMBL" id="PPHD01036890">
    <property type="protein sequence ID" value="POI25028.1"/>
    <property type="molecule type" value="Genomic_DNA"/>
</dbReference>
<dbReference type="GO" id="GO:0005524">
    <property type="term" value="F:ATP binding"/>
    <property type="evidence" value="ECO:0007669"/>
    <property type="project" value="UniProtKB-UniRule"/>
</dbReference>
<dbReference type="PROSITE" id="PS00108">
    <property type="entry name" value="PROTEIN_KINASE_ST"/>
    <property type="match status" value="1"/>
</dbReference>
<keyword evidence="11" id="KW-0112">Calmodulin-binding</keyword>
<dbReference type="Gene3D" id="1.10.510.10">
    <property type="entry name" value="Transferase(Phosphotransferase) domain 1"/>
    <property type="match status" value="1"/>
</dbReference>
<dbReference type="GO" id="GO:0005654">
    <property type="term" value="C:nucleoplasm"/>
    <property type="evidence" value="ECO:0007669"/>
    <property type="project" value="UniProtKB-ARBA"/>
</dbReference>
<keyword evidence="6" id="KW-0597">Phosphoprotein</keyword>
<dbReference type="GO" id="GO:0005516">
    <property type="term" value="F:calmodulin binding"/>
    <property type="evidence" value="ECO:0007669"/>
    <property type="project" value="UniProtKB-KW"/>
</dbReference>
<sequence>VCTPRSTTSGRDEAGNFTMPSCIPGSSPAAPQPPHRHGGPGLPLSAGRPAMESLIVVTECEATASEEEMSVAAVEESREPRAKLNLSGRKLSLQERSHPVRSPGSGDSERFIYPSLPYSPVTSPHSSPRLPRRPTVESNRVSITGLQDCVQLNQYKLKDEIGKGSYGVVKLAYNEDDNTYYAMKVLSKKKLMRQAGFPRRPPPRGAKGTSEGCLQPRGPIEQVYQEIAILKKLDHPNVVKLVEVLDDPSEDHLYMVFELVKQGPVMEIPTLKPLSEDQARFYFQDLIKGIEYLHYQKIIHRDIKPSNLLVGEDGHVKIADFGVSNEFKGADALLTNTVGTPAFMAPETLSETRKIFSGKALDVWAMGITLYCFVFGQCPFMDERILSLHNKIKTQTLEFPDQPEVTDFLKDLIMRMLDKNPESRISVPEIKVPTRSPGGGRGFTSMGFSSLGFFGLSLLAPGYRHCSLGEEMHLPGLCGWSYKKEAIVPDRLCYSLKLHPWVTKNGVELLPTEDENCTLVEVTEEEVENSVKHIPSLATVILVKTMIRKRSFGNPFEGSRREERSLSAPGNLLPRKQGSEDNLKCNDLPNVGEEEVLS</sequence>
<keyword evidence="4" id="KW-0963">Cytoplasm</keyword>